<feature type="transmembrane region" description="Helical" evidence="2">
    <location>
        <begin position="127"/>
        <end position="150"/>
    </location>
</feature>
<dbReference type="AlphaFoldDB" id="A0A438XZ72"/>
<reference evidence="3 4" key="1">
    <citation type="submission" date="2018-11" db="EMBL/GenBank/DDBJ databases">
        <title>Genetic determinants and prediction of antibiotic resistance phenotypes in Helicobacter pylori.</title>
        <authorList>
            <person name="Wagner K."/>
        </authorList>
    </citation>
    <scope>NUCLEOTIDE SEQUENCE [LARGE SCALE GENOMIC DNA]</scope>
    <source>
        <strain evidence="3 4">ZH70</strain>
    </source>
</reference>
<evidence type="ECO:0000256" key="2">
    <source>
        <dbReference type="SAM" id="Phobius"/>
    </source>
</evidence>
<comment type="caution">
    <text evidence="3">The sequence shown here is derived from an EMBL/GenBank/DDBJ whole genome shotgun (WGS) entry which is preliminary data.</text>
</comment>
<name>A0A438XZ72_HELPX</name>
<evidence type="ECO:0000256" key="1">
    <source>
        <dbReference type="SAM" id="Coils"/>
    </source>
</evidence>
<accession>A0A438XZ72</accession>
<dbReference type="Proteomes" id="UP000289022">
    <property type="component" value="Unassembled WGS sequence"/>
</dbReference>
<dbReference type="EMBL" id="RJGP01000047">
    <property type="protein sequence ID" value="RVZ43262.1"/>
    <property type="molecule type" value="Genomic_DNA"/>
</dbReference>
<organism evidence="3 4">
    <name type="scientific">Helicobacter pylori</name>
    <name type="common">Campylobacter pylori</name>
    <dbReference type="NCBI Taxonomy" id="210"/>
    <lineage>
        <taxon>Bacteria</taxon>
        <taxon>Pseudomonadati</taxon>
        <taxon>Campylobacterota</taxon>
        <taxon>Epsilonproteobacteria</taxon>
        <taxon>Campylobacterales</taxon>
        <taxon>Helicobacteraceae</taxon>
        <taxon>Helicobacter</taxon>
    </lineage>
</organism>
<feature type="transmembrane region" description="Helical" evidence="2">
    <location>
        <begin position="157"/>
        <end position="178"/>
    </location>
</feature>
<keyword evidence="2" id="KW-0472">Membrane</keyword>
<keyword evidence="2" id="KW-0812">Transmembrane</keyword>
<keyword evidence="2" id="KW-1133">Transmembrane helix</keyword>
<gene>
    <name evidence="3" type="ORF">EC518_02030</name>
</gene>
<keyword evidence="1" id="KW-0175">Coiled coil</keyword>
<protein>
    <submittedName>
        <fullName evidence="3">Sortase</fullName>
    </submittedName>
</protein>
<proteinExistence type="predicted"/>
<feature type="coiled-coil region" evidence="1">
    <location>
        <begin position="25"/>
        <end position="63"/>
    </location>
</feature>
<evidence type="ECO:0000313" key="3">
    <source>
        <dbReference type="EMBL" id="RVZ43262.1"/>
    </source>
</evidence>
<evidence type="ECO:0000313" key="4">
    <source>
        <dbReference type="Proteomes" id="UP000289022"/>
    </source>
</evidence>
<sequence length="330" mass="36004">MPLPFILGGLALAAAGYGVKKGIDALDADCEADEFIKKAENLKEEAKRKVDSAQSSRNQALVRLGKKKLHVLSHTVSNFLDHFHRLERLMITIGTKDTDMQDIQKQVSDVRNLLNQLNTNGIDGDSALGVIAGCGGLGASGFTAGAVLGGGLAASGLAGMAVLGGLLAAPALAILWAFSASNMEEKLENTKAYYSQVEKAAKEADVVIDNLQAVRKMADLFTRQITKFDALFFSLSQEAIATMKKRNYDTSRYNQKERDQLSVTVSTLMTLSAFLKVSIMDKHQKLNEKAKNALNLMRDQTDSLENGNYSLRGIRFRQARLEDLRDDKTS</sequence>
<feature type="coiled-coil region" evidence="1">
    <location>
        <begin position="280"/>
        <end position="307"/>
    </location>
</feature>